<keyword evidence="1" id="KW-0723">Serine/threonine-protein kinase</keyword>
<dbReference type="Pfam" id="PF00069">
    <property type="entry name" value="Pkinase"/>
    <property type="match status" value="1"/>
</dbReference>
<comment type="caution">
    <text evidence="8">The sequence shown here is derived from an EMBL/GenBank/DDBJ whole genome shotgun (WGS) entry which is preliminary data.</text>
</comment>
<feature type="compositionally biased region" description="Basic residues" evidence="6">
    <location>
        <begin position="158"/>
        <end position="169"/>
    </location>
</feature>
<evidence type="ECO:0000313" key="9">
    <source>
        <dbReference type="Proteomes" id="UP001224775"/>
    </source>
</evidence>
<dbReference type="PANTHER" id="PTHR24345:SF91">
    <property type="entry name" value="SERINE_THREONINE-PROTEIN KINASE PLK4"/>
    <property type="match status" value="1"/>
</dbReference>
<dbReference type="InterPro" id="IPR000719">
    <property type="entry name" value="Prot_kinase_dom"/>
</dbReference>
<gene>
    <name evidence="8" type="ORF">QTG54_014604</name>
</gene>
<proteinExistence type="predicted"/>
<keyword evidence="4 8" id="KW-0418">Kinase</keyword>
<evidence type="ECO:0000256" key="1">
    <source>
        <dbReference type="ARBA" id="ARBA00022527"/>
    </source>
</evidence>
<feature type="compositionally biased region" description="Low complexity" evidence="6">
    <location>
        <begin position="101"/>
        <end position="128"/>
    </location>
</feature>
<dbReference type="AlphaFoldDB" id="A0AAD8XWR2"/>
<evidence type="ECO:0000256" key="2">
    <source>
        <dbReference type="ARBA" id="ARBA00022679"/>
    </source>
</evidence>
<organism evidence="8 9">
    <name type="scientific">Skeletonema marinoi</name>
    <dbReference type="NCBI Taxonomy" id="267567"/>
    <lineage>
        <taxon>Eukaryota</taxon>
        <taxon>Sar</taxon>
        <taxon>Stramenopiles</taxon>
        <taxon>Ochrophyta</taxon>
        <taxon>Bacillariophyta</taxon>
        <taxon>Coscinodiscophyceae</taxon>
        <taxon>Thalassiosirophycidae</taxon>
        <taxon>Thalassiosirales</taxon>
        <taxon>Skeletonemataceae</taxon>
        <taxon>Skeletonema</taxon>
        <taxon>Skeletonema marinoi-dohrnii complex</taxon>
    </lineage>
</organism>
<dbReference type="PANTHER" id="PTHR24345">
    <property type="entry name" value="SERINE/THREONINE-PROTEIN KINASE PLK"/>
    <property type="match status" value="1"/>
</dbReference>
<evidence type="ECO:0000256" key="3">
    <source>
        <dbReference type="ARBA" id="ARBA00022741"/>
    </source>
</evidence>
<sequence>MQFNSNSDFPASHLPPEQWHTIARPPPEFEPAPFIPCACLTARVLMRVTGENDSSNSADHPPIDDPQLPHVVVSVNGQQYSVMTAKGVLVQTLQGEGGASGTPSNNNTNNSNANQQQRAHHMSASWSDSSDDESSSDDDVMMDNSGTNFSSTQQQTPHPHHSHHHHHNTTSHNNTRIERAYWLRGTLRQAIYGHVRYGIILHKLDPPIRVMLPSSNEWTSVEWEATNEAVAVKEMSWEHIRYQRNRLVEDPIKEVAAMQYLKRWMEVQQEQAKVSTSTLINGIKPPTSTSLPIPPQAMLLPPTNNLHTTSPYLIPQNMLESHVMMPLDLFTDHRNMYSIMPYCSGGELFDVLESKNRFTELEARYWMRQILRGLACLKKAGVAHRDLSLENLLVTDGNVLVIDMGMCLRVPMADGSTNRQPHQNQQRCLILPQGVCGKWGYMSPEVCNNKLPFDGHAVDLWAAGVILFLMLTGFPPWERPVMSDERFKYMTNGYLVQMLTEWNVGLSADAMDLLQRMFWLDPLDRLSLEQVWSHPWMCATQHACGATLGL</sequence>
<evidence type="ECO:0000256" key="6">
    <source>
        <dbReference type="SAM" id="MobiDB-lite"/>
    </source>
</evidence>
<reference evidence="8" key="1">
    <citation type="submission" date="2023-06" db="EMBL/GenBank/DDBJ databases">
        <title>Survivors Of The Sea: Transcriptome response of Skeletonema marinoi to long-term dormancy.</title>
        <authorList>
            <person name="Pinder M.I.M."/>
            <person name="Kourtchenko O."/>
            <person name="Robertson E.K."/>
            <person name="Larsson T."/>
            <person name="Maumus F."/>
            <person name="Osuna-Cruz C.M."/>
            <person name="Vancaester E."/>
            <person name="Stenow R."/>
            <person name="Vandepoele K."/>
            <person name="Ploug H."/>
            <person name="Bruchert V."/>
            <person name="Godhe A."/>
            <person name="Topel M."/>
        </authorList>
    </citation>
    <scope>NUCLEOTIDE SEQUENCE</scope>
    <source>
        <strain evidence="8">R05AC</strain>
    </source>
</reference>
<dbReference type="GO" id="GO:0005524">
    <property type="term" value="F:ATP binding"/>
    <property type="evidence" value="ECO:0007669"/>
    <property type="project" value="UniProtKB-KW"/>
</dbReference>
<evidence type="ECO:0000259" key="7">
    <source>
        <dbReference type="PROSITE" id="PS50011"/>
    </source>
</evidence>
<dbReference type="PROSITE" id="PS50011">
    <property type="entry name" value="PROTEIN_KINASE_DOM"/>
    <property type="match status" value="1"/>
</dbReference>
<protein>
    <submittedName>
        <fullName evidence="8">Serine/threonine-protein kinase</fullName>
        <ecNumber evidence="8">2.7.11.-</ecNumber>
    </submittedName>
</protein>
<feature type="compositionally biased region" description="Acidic residues" evidence="6">
    <location>
        <begin position="129"/>
        <end position="141"/>
    </location>
</feature>
<evidence type="ECO:0000256" key="5">
    <source>
        <dbReference type="ARBA" id="ARBA00022840"/>
    </source>
</evidence>
<feature type="region of interest" description="Disordered" evidence="6">
    <location>
        <begin position="1"/>
        <end position="27"/>
    </location>
</feature>
<keyword evidence="3" id="KW-0547">Nucleotide-binding</keyword>
<dbReference type="EC" id="2.7.11.-" evidence="8"/>
<keyword evidence="5" id="KW-0067">ATP-binding</keyword>
<dbReference type="EMBL" id="JATAAI010000037">
    <property type="protein sequence ID" value="KAK1734731.1"/>
    <property type="molecule type" value="Genomic_DNA"/>
</dbReference>
<dbReference type="Proteomes" id="UP001224775">
    <property type="component" value="Unassembled WGS sequence"/>
</dbReference>
<accession>A0AAD8XWR2</accession>
<evidence type="ECO:0000256" key="4">
    <source>
        <dbReference type="ARBA" id="ARBA00022777"/>
    </source>
</evidence>
<keyword evidence="2 8" id="KW-0808">Transferase</keyword>
<keyword evidence="9" id="KW-1185">Reference proteome</keyword>
<dbReference type="SUPFAM" id="SSF56112">
    <property type="entry name" value="Protein kinase-like (PK-like)"/>
    <property type="match status" value="1"/>
</dbReference>
<dbReference type="InterPro" id="IPR011009">
    <property type="entry name" value="Kinase-like_dom_sf"/>
</dbReference>
<dbReference type="Gene3D" id="1.10.510.10">
    <property type="entry name" value="Transferase(Phosphotransferase) domain 1"/>
    <property type="match status" value="1"/>
</dbReference>
<feature type="region of interest" description="Disordered" evidence="6">
    <location>
        <begin position="94"/>
        <end position="173"/>
    </location>
</feature>
<dbReference type="GO" id="GO:0004674">
    <property type="term" value="F:protein serine/threonine kinase activity"/>
    <property type="evidence" value="ECO:0007669"/>
    <property type="project" value="UniProtKB-KW"/>
</dbReference>
<evidence type="ECO:0000313" key="8">
    <source>
        <dbReference type="EMBL" id="KAK1734731.1"/>
    </source>
</evidence>
<feature type="domain" description="Protein kinase" evidence="7">
    <location>
        <begin position="181"/>
        <end position="537"/>
    </location>
</feature>
<dbReference type="GO" id="GO:0005634">
    <property type="term" value="C:nucleus"/>
    <property type="evidence" value="ECO:0007669"/>
    <property type="project" value="TreeGrafter"/>
</dbReference>
<name>A0AAD8XWR2_9STRA</name>
<feature type="compositionally biased region" description="Low complexity" evidence="6">
    <location>
        <begin position="142"/>
        <end position="157"/>
    </location>
</feature>